<dbReference type="InterPro" id="IPR036986">
    <property type="entry name" value="S4_RNA-bd_sf"/>
</dbReference>
<dbReference type="Proteomes" id="UP000294820">
    <property type="component" value="Chromosome 1"/>
</dbReference>
<sequence>MSIFHLDKHPHVELCDLLKLQGWSESGAAAKLAIAAGDVTVDGHTETRKRCKILAGQVVRFNGQSVTVQA</sequence>
<gene>
    <name evidence="2" type="primary">ybcJ</name>
    <name evidence="2" type="ORF">DAQ1742_01168</name>
</gene>
<dbReference type="AlphaFoldDB" id="A0A375A7U9"/>
<keyword evidence="1" id="KW-0694">RNA-binding</keyword>
<evidence type="ECO:0000313" key="2">
    <source>
        <dbReference type="EMBL" id="SLM62182.1"/>
    </source>
</evidence>
<dbReference type="NCBIfam" id="NF008561">
    <property type="entry name" value="PRK11507.1"/>
    <property type="match status" value="1"/>
</dbReference>
<evidence type="ECO:0000256" key="1">
    <source>
        <dbReference type="PROSITE-ProRule" id="PRU00182"/>
    </source>
</evidence>
<dbReference type="Pfam" id="PF13275">
    <property type="entry name" value="S4_2"/>
    <property type="match status" value="1"/>
</dbReference>
<dbReference type="SUPFAM" id="SSF55174">
    <property type="entry name" value="Alpha-L RNA-binding motif"/>
    <property type="match status" value="1"/>
</dbReference>
<proteinExistence type="predicted"/>
<name>A0A375A7U9_9GAMM</name>
<protein>
    <submittedName>
        <fullName evidence="2">Uncharacterized protein</fullName>
    </submittedName>
</protein>
<dbReference type="PROSITE" id="PS50889">
    <property type="entry name" value="S4"/>
    <property type="match status" value="1"/>
</dbReference>
<dbReference type="Gene3D" id="3.10.290.10">
    <property type="entry name" value="RNA-binding S4 domain"/>
    <property type="match status" value="1"/>
</dbReference>
<dbReference type="EMBL" id="LT615367">
    <property type="protein sequence ID" value="SLM62182.1"/>
    <property type="molecule type" value="Genomic_DNA"/>
</dbReference>
<dbReference type="KEGG" id="daq:DAQ1742_01168"/>
<dbReference type="GO" id="GO:0003723">
    <property type="term" value="F:RNA binding"/>
    <property type="evidence" value="ECO:0007669"/>
    <property type="project" value="UniProtKB-KW"/>
</dbReference>
<accession>A0A375A7U9</accession>
<reference evidence="2 3" key="1">
    <citation type="submission" date="2016-09" db="EMBL/GenBank/DDBJ databases">
        <authorList>
            <person name="Reverchon S."/>
            <person name="Nasser W."/>
            <person name="Leonard S."/>
            <person name="Brochier C."/>
            <person name="Duprey A."/>
        </authorList>
    </citation>
    <scope>NUCLEOTIDE SEQUENCE [LARGE SCALE GENOMIC DNA]</scope>
    <source>
        <strain evidence="2 3">174/2</strain>
    </source>
</reference>
<evidence type="ECO:0000313" key="3">
    <source>
        <dbReference type="Proteomes" id="UP000294820"/>
    </source>
</evidence>
<dbReference type="RefSeq" id="WP_035343444.1">
    <property type="nucleotide sequence ID" value="NZ_LT615367.1"/>
</dbReference>
<organism evidence="2 3">
    <name type="scientific">Dickeya aquatica</name>
    <dbReference type="NCBI Taxonomy" id="1401087"/>
    <lineage>
        <taxon>Bacteria</taxon>
        <taxon>Pseudomonadati</taxon>
        <taxon>Pseudomonadota</taxon>
        <taxon>Gammaproteobacteria</taxon>
        <taxon>Enterobacterales</taxon>
        <taxon>Pectobacteriaceae</taxon>
        <taxon>Dickeya</taxon>
    </lineage>
</organism>
<keyword evidence="3" id="KW-1185">Reference proteome</keyword>